<protein>
    <submittedName>
        <fullName evidence="1">Uncharacterized protein</fullName>
    </submittedName>
</protein>
<dbReference type="AlphaFoldDB" id="T1AA04"/>
<name>T1AA04_9ZZZZ</name>
<reference evidence="1" key="1">
    <citation type="submission" date="2013-08" db="EMBL/GenBank/DDBJ databases">
        <authorList>
            <person name="Mendez C."/>
            <person name="Richter M."/>
            <person name="Ferrer M."/>
            <person name="Sanchez J."/>
        </authorList>
    </citation>
    <scope>NUCLEOTIDE SEQUENCE</scope>
</reference>
<feature type="non-terminal residue" evidence="1">
    <location>
        <position position="1"/>
    </location>
</feature>
<comment type="caution">
    <text evidence="1">The sequence shown here is derived from an EMBL/GenBank/DDBJ whole genome shotgun (WGS) entry which is preliminary data.</text>
</comment>
<sequence length="71" mass="8212">SMMYIETTAVGITLSDAMSKLTQQVDQLQTVFNVFDLSLVRVVGREMYGLYKLNYYIPTMDEIISSFQFQK</sequence>
<dbReference type="EMBL" id="AUZZ01003231">
    <property type="protein sequence ID" value="EQD57516.1"/>
    <property type="molecule type" value="Genomic_DNA"/>
</dbReference>
<accession>T1AA04</accession>
<evidence type="ECO:0000313" key="1">
    <source>
        <dbReference type="EMBL" id="EQD57516.1"/>
    </source>
</evidence>
<reference evidence="1" key="2">
    <citation type="journal article" date="2014" name="ISME J.">
        <title>Microbial stratification in low pH oxic and suboxic macroscopic growths along an acid mine drainage.</title>
        <authorList>
            <person name="Mendez-Garcia C."/>
            <person name="Mesa V."/>
            <person name="Sprenger R.R."/>
            <person name="Richter M."/>
            <person name="Diez M.S."/>
            <person name="Solano J."/>
            <person name="Bargiela R."/>
            <person name="Golyshina O.V."/>
            <person name="Manteca A."/>
            <person name="Ramos J.L."/>
            <person name="Gallego J.R."/>
            <person name="Llorente I."/>
            <person name="Martins Dos Santos V.A."/>
            <person name="Jensen O.N."/>
            <person name="Pelaez A.I."/>
            <person name="Sanchez J."/>
            <person name="Ferrer M."/>
        </authorList>
    </citation>
    <scope>NUCLEOTIDE SEQUENCE</scope>
</reference>
<organism evidence="1">
    <name type="scientific">mine drainage metagenome</name>
    <dbReference type="NCBI Taxonomy" id="410659"/>
    <lineage>
        <taxon>unclassified sequences</taxon>
        <taxon>metagenomes</taxon>
        <taxon>ecological metagenomes</taxon>
    </lineage>
</organism>
<proteinExistence type="predicted"/>
<gene>
    <name evidence="1" type="ORF">B2A_04761</name>
</gene>